<dbReference type="Gene3D" id="2.170.270.10">
    <property type="entry name" value="SET domain"/>
    <property type="match status" value="1"/>
</dbReference>
<dbReference type="InterPro" id="IPR046341">
    <property type="entry name" value="SET_dom_sf"/>
</dbReference>
<evidence type="ECO:0000259" key="3">
    <source>
        <dbReference type="PROSITE" id="PS50280"/>
    </source>
</evidence>
<dbReference type="Pfam" id="PF00856">
    <property type="entry name" value="SET"/>
    <property type="match status" value="1"/>
</dbReference>
<dbReference type="GO" id="GO:0016740">
    <property type="term" value="F:transferase activity"/>
    <property type="evidence" value="ECO:0007669"/>
    <property type="project" value="UniProtKB-KW"/>
</dbReference>
<evidence type="ECO:0000256" key="1">
    <source>
        <dbReference type="ARBA" id="ARBA00022679"/>
    </source>
</evidence>
<sequence>MANIIVKKSKINQRGVFANRDFKKGEVVLKWKPKKILTKKEASALPEEEKHYVSNYQLNEFILQSPPERYVNHSCEPNTEVINGCDIALREIKKGEEITSDYGKDNVFIHFKCNCGSKNCRKFI</sequence>
<reference evidence="5 6" key="1">
    <citation type="submission" date="2017-09" db="EMBL/GenBank/DDBJ databases">
        <title>Depth-based differentiation of microbial function through sediment-hosted aquifers and enrichment of novel symbionts in the deep terrestrial subsurface.</title>
        <authorList>
            <person name="Probst A.J."/>
            <person name="Ladd B."/>
            <person name="Jarett J.K."/>
            <person name="Geller-Mcgrath D.E."/>
            <person name="Sieber C.M."/>
            <person name="Emerson J.B."/>
            <person name="Anantharaman K."/>
            <person name="Thomas B.C."/>
            <person name="Malmstrom R."/>
            <person name="Stieglmeier M."/>
            <person name="Klingl A."/>
            <person name="Woyke T."/>
            <person name="Ryan C.M."/>
            <person name="Banfield J.F."/>
        </authorList>
    </citation>
    <scope>NUCLEOTIDE SEQUENCE [LARGE SCALE GENOMIC DNA]</scope>
    <source>
        <strain evidence="5">CG08_land_8_20_14_0_20_40_16</strain>
    </source>
</reference>
<dbReference type="PROSITE" id="PS50868">
    <property type="entry name" value="POST_SET"/>
    <property type="match status" value="1"/>
</dbReference>
<dbReference type="InterPro" id="IPR003616">
    <property type="entry name" value="Post-SET_dom"/>
</dbReference>
<keyword evidence="1" id="KW-0808">Transferase</keyword>
<comment type="caution">
    <text evidence="5">The sequence shown here is derived from an EMBL/GenBank/DDBJ whole genome shotgun (WGS) entry which is preliminary data.</text>
</comment>
<evidence type="ECO:0008006" key="7">
    <source>
        <dbReference type="Google" id="ProtNLM"/>
    </source>
</evidence>
<dbReference type="CDD" id="cd20071">
    <property type="entry name" value="SET_SMYD"/>
    <property type="match status" value="1"/>
</dbReference>
<dbReference type="PROSITE" id="PS50280">
    <property type="entry name" value="SET"/>
    <property type="match status" value="1"/>
</dbReference>
<keyword evidence="2" id="KW-0949">S-adenosyl-L-methionine</keyword>
<dbReference type="Proteomes" id="UP000231542">
    <property type="component" value="Unassembled WGS sequence"/>
</dbReference>
<evidence type="ECO:0000313" key="5">
    <source>
        <dbReference type="EMBL" id="PIS42917.1"/>
    </source>
</evidence>
<evidence type="ECO:0000259" key="4">
    <source>
        <dbReference type="PROSITE" id="PS50868"/>
    </source>
</evidence>
<organism evidence="5 6">
    <name type="scientific">Candidatus Kerfeldbacteria bacterium CG08_land_8_20_14_0_20_40_16</name>
    <dbReference type="NCBI Taxonomy" id="2014244"/>
    <lineage>
        <taxon>Bacteria</taxon>
        <taxon>Candidatus Kerfeldiibacteriota</taxon>
    </lineage>
</organism>
<dbReference type="InterPro" id="IPR001214">
    <property type="entry name" value="SET_dom"/>
</dbReference>
<dbReference type="InterPro" id="IPR053201">
    <property type="entry name" value="Flavunoidine_N-MTase"/>
</dbReference>
<protein>
    <recommendedName>
        <fullName evidence="7">SET domain-containing protein-lysine N-methyltransferase</fullName>
    </recommendedName>
</protein>
<gene>
    <name evidence="5" type="ORF">COT24_01035</name>
</gene>
<dbReference type="AlphaFoldDB" id="A0A2H0YWP9"/>
<proteinExistence type="predicted"/>
<dbReference type="EMBL" id="PEXU01000012">
    <property type="protein sequence ID" value="PIS42917.1"/>
    <property type="molecule type" value="Genomic_DNA"/>
</dbReference>
<evidence type="ECO:0000256" key="2">
    <source>
        <dbReference type="ARBA" id="ARBA00022691"/>
    </source>
</evidence>
<name>A0A2H0YWP9_9BACT</name>
<evidence type="ECO:0000313" key="6">
    <source>
        <dbReference type="Proteomes" id="UP000231542"/>
    </source>
</evidence>
<dbReference type="PANTHER" id="PTHR12350">
    <property type="entry name" value="HISTONE-LYSINE N-METHYLTRANSFERASE-RELATED"/>
    <property type="match status" value="1"/>
</dbReference>
<dbReference type="SUPFAM" id="SSF82199">
    <property type="entry name" value="SET domain"/>
    <property type="match status" value="1"/>
</dbReference>
<dbReference type="SMART" id="SM00317">
    <property type="entry name" value="SET"/>
    <property type="match status" value="1"/>
</dbReference>
<accession>A0A2H0YWP9</accession>
<dbReference type="PANTHER" id="PTHR12350:SF19">
    <property type="entry name" value="SET DOMAIN-CONTAINING PROTEIN"/>
    <property type="match status" value="1"/>
</dbReference>
<feature type="domain" description="Post-SET" evidence="4">
    <location>
        <begin position="109"/>
        <end position="124"/>
    </location>
</feature>
<feature type="domain" description="SET" evidence="3">
    <location>
        <begin position="2"/>
        <end position="103"/>
    </location>
</feature>